<feature type="non-terminal residue" evidence="3">
    <location>
        <position position="216"/>
    </location>
</feature>
<keyword evidence="4" id="KW-1185">Reference proteome</keyword>
<protein>
    <submittedName>
        <fullName evidence="3">Uncharacterized protein</fullName>
    </submittedName>
</protein>
<gene>
    <name evidence="3" type="ORF">D9V42_13585</name>
</gene>
<dbReference type="AlphaFoldDB" id="A0AAQ0S5J1"/>
<feature type="region of interest" description="Disordered" evidence="1">
    <location>
        <begin position="35"/>
        <end position="216"/>
    </location>
</feature>
<feature type="compositionally biased region" description="Basic and acidic residues" evidence="1">
    <location>
        <begin position="46"/>
        <end position="57"/>
    </location>
</feature>
<evidence type="ECO:0000256" key="2">
    <source>
        <dbReference type="SAM" id="SignalP"/>
    </source>
</evidence>
<keyword evidence="2" id="KW-0732">Signal</keyword>
<accession>A0AAQ0S5J1</accession>
<sequence>MKWYFSHKFVMSSFAIALSTTLISSQTHAAEQQLNEKLTNENTNQSDKKPIHSDPTNHTESSSAGNTVQSDDTTKLGLDNDLGAMPEYKELNQAQTDQSSDINSADAVQDNEEKQNTSDNQNPNNNALSNAKRQEDNSNLTEQDQSNTDKPSTEDSAGNQQTPAEPNNGDDGDNTSIPDNPDNPDTGDGGDDQSNPDNPDTGDGGDNQPNPDNPDS</sequence>
<feature type="compositionally biased region" description="Polar residues" evidence="1">
    <location>
        <begin position="58"/>
        <end position="71"/>
    </location>
</feature>
<evidence type="ECO:0000313" key="4">
    <source>
        <dbReference type="Proteomes" id="UP000269505"/>
    </source>
</evidence>
<comment type="caution">
    <text evidence="3">The sequence shown here is derived from an EMBL/GenBank/DDBJ whole genome shotgun (WGS) entry which is preliminary data.</text>
</comment>
<evidence type="ECO:0000313" key="3">
    <source>
        <dbReference type="EMBL" id="RMI83939.1"/>
    </source>
</evidence>
<dbReference type="Proteomes" id="UP000269505">
    <property type="component" value="Unassembled WGS sequence"/>
</dbReference>
<name>A0AAQ0S5J1_9STAP</name>
<dbReference type="EMBL" id="RCVN01000021">
    <property type="protein sequence ID" value="RMI83939.1"/>
    <property type="molecule type" value="Genomic_DNA"/>
</dbReference>
<feature type="chain" id="PRO_5042975890" evidence="2">
    <location>
        <begin position="30"/>
        <end position="216"/>
    </location>
</feature>
<reference evidence="3 4" key="1">
    <citation type="submission" date="2018-10" db="EMBL/GenBank/DDBJ databases">
        <title>Staphylococcus pseudoxylosus sp. nov., isolated from bovine mastitis.</title>
        <authorList>
            <person name="Macfadyen A.C."/>
            <person name="Leroy S."/>
            <person name="Harrison E.M."/>
            <person name="Parkhill J."/>
            <person name="Holmes M.A."/>
            <person name="Paterson G.K."/>
        </authorList>
    </citation>
    <scope>NUCLEOTIDE SEQUENCE [LARGE SCALE GENOMIC DNA]</scope>
    <source>
        <strain evidence="3 4">S04009</strain>
    </source>
</reference>
<feature type="compositionally biased region" description="Polar residues" evidence="1">
    <location>
        <begin position="35"/>
        <end position="45"/>
    </location>
</feature>
<proteinExistence type="predicted"/>
<feature type="compositionally biased region" description="Low complexity" evidence="1">
    <location>
        <begin position="117"/>
        <end position="130"/>
    </location>
</feature>
<feature type="signal peptide" evidence="2">
    <location>
        <begin position="1"/>
        <end position="29"/>
    </location>
</feature>
<organism evidence="3 4">
    <name type="scientific">Staphylococcus pseudoxylosus</name>
    <dbReference type="NCBI Taxonomy" id="2282419"/>
    <lineage>
        <taxon>Bacteria</taxon>
        <taxon>Bacillati</taxon>
        <taxon>Bacillota</taxon>
        <taxon>Bacilli</taxon>
        <taxon>Bacillales</taxon>
        <taxon>Staphylococcaceae</taxon>
        <taxon>Staphylococcus</taxon>
    </lineage>
</organism>
<feature type="compositionally biased region" description="Polar residues" evidence="1">
    <location>
        <begin position="137"/>
        <end position="165"/>
    </location>
</feature>
<feature type="compositionally biased region" description="Low complexity" evidence="1">
    <location>
        <begin position="195"/>
        <end position="210"/>
    </location>
</feature>
<evidence type="ECO:0000256" key="1">
    <source>
        <dbReference type="SAM" id="MobiDB-lite"/>
    </source>
</evidence>
<feature type="compositionally biased region" description="Polar residues" evidence="1">
    <location>
        <begin position="92"/>
        <end position="103"/>
    </location>
</feature>